<sequence>MVKTCGRAKCIACETEFQADITVLRNHSKGAKHLKNVKKIAENPPKIATAFKRNEAQDEVNRAELKITALITDHNLPVKICDHLIPLLKDTFPDSKIAQGMKMGRSKATERILPKFVKLNEYFQSERVVITHVYNVVADTYKDLLLSYLQPNYVYKTELCQIDPNNASQFMDLKQIHLSVRVLQNIDKLNQREQEDFYLRCRQFLIESANEIKKQSRDQFSVNQATA</sequence>
<accession>A0ACB9T401</accession>
<keyword evidence="2" id="KW-1185">Reference proteome</keyword>
<name>A0ACB9T401_HOLOL</name>
<dbReference type="Proteomes" id="UP001056778">
    <property type="component" value="Chromosome 5"/>
</dbReference>
<dbReference type="EMBL" id="CM043019">
    <property type="protein sequence ID" value="KAI4461485.1"/>
    <property type="molecule type" value="Genomic_DNA"/>
</dbReference>
<organism evidence="1 2">
    <name type="scientific">Holotrichia oblita</name>
    <name type="common">Chafer beetle</name>
    <dbReference type="NCBI Taxonomy" id="644536"/>
    <lineage>
        <taxon>Eukaryota</taxon>
        <taxon>Metazoa</taxon>
        <taxon>Ecdysozoa</taxon>
        <taxon>Arthropoda</taxon>
        <taxon>Hexapoda</taxon>
        <taxon>Insecta</taxon>
        <taxon>Pterygota</taxon>
        <taxon>Neoptera</taxon>
        <taxon>Endopterygota</taxon>
        <taxon>Coleoptera</taxon>
        <taxon>Polyphaga</taxon>
        <taxon>Scarabaeiformia</taxon>
        <taxon>Scarabaeidae</taxon>
        <taxon>Melolonthinae</taxon>
        <taxon>Holotrichia</taxon>
    </lineage>
</organism>
<comment type="caution">
    <text evidence="1">The sequence shown here is derived from an EMBL/GenBank/DDBJ whole genome shotgun (WGS) entry which is preliminary data.</text>
</comment>
<protein>
    <submittedName>
        <fullName evidence="1">Hat family dimerization domaincontaining protein-related</fullName>
    </submittedName>
</protein>
<proteinExistence type="predicted"/>
<evidence type="ECO:0000313" key="2">
    <source>
        <dbReference type="Proteomes" id="UP001056778"/>
    </source>
</evidence>
<evidence type="ECO:0000313" key="1">
    <source>
        <dbReference type="EMBL" id="KAI4461485.1"/>
    </source>
</evidence>
<gene>
    <name evidence="1" type="ORF">MML48_5g00013317</name>
</gene>
<reference evidence="1" key="1">
    <citation type="submission" date="2022-04" db="EMBL/GenBank/DDBJ databases">
        <title>Chromosome-scale genome assembly of Holotrichia oblita Faldermann.</title>
        <authorList>
            <person name="Rongchong L."/>
        </authorList>
    </citation>
    <scope>NUCLEOTIDE SEQUENCE</scope>
    <source>
        <strain evidence="1">81SQS9</strain>
    </source>
</reference>